<proteinExistence type="predicted"/>
<sequence length="87" mass="10432">MQILRHTRTMRLRAFRDNIAKEGGRQMVSPRKRRAHRQKSRLKDLDDAQTVQAFKPFAMHKCKRVYTIEDSCNEPHMFCAPKRRVLH</sequence>
<accession>A0ACC0Q2B7</accession>
<dbReference type="Proteomes" id="UP001062846">
    <property type="component" value="Chromosome 1"/>
</dbReference>
<comment type="caution">
    <text evidence="1">The sequence shown here is derived from an EMBL/GenBank/DDBJ whole genome shotgun (WGS) entry which is preliminary data.</text>
</comment>
<keyword evidence="2" id="KW-1185">Reference proteome</keyword>
<gene>
    <name evidence="1" type="ORF">RHMOL_Rhmol01G0126900</name>
</gene>
<organism evidence="1 2">
    <name type="scientific">Rhododendron molle</name>
    <name type="common">Chinese azalea</name>
    <name type="synonym">Azalea mollis</name>
    <dbReference type="NCBI Taxonomy" id="49168"/>
    <lineage>
        <taxon>Eukaryota</taxon>
        <taxon>Viridiplantae</taxon>
        <taxon>Streptophyta</taxon>
        <taxon>Embryophyta</taxon>
        <taxon>Tracheophyta</taxon>
        <taxon>Spermatophyta</taxon>
        <taxon>Magnoliopsida</taxon>
        <taxon>eudicotyledons</taxon>
        <taxon>Gunneridae</taxon>
        <taxon>Pentapetalae</taxon>
        <taxon>asterids</taxon>
        <taxon>Ericales</taxon>
        <taxon>Ericaceae</taxon>
        <taxon>Ericoideae</taxon>
        <taxon>Rhodoreae</taxon>
        <taxon>Rhododendron</taxon>
    </lineage>
</organism>
<protein>
    <submittedName>
        <fullName evidence="1">Uncharacterized protein</fullName>
    </submittedName>
</protein>
<reference evidence="1" key="1">
    <citation type="submission" date="2022-02" db="EMBL/GenBank/DDBJ databases">
        <title>Plant Genome Project.</title>
        <authorList>
            <person name="Zhang R.-G."/>
        </authorList>
    </citation>
    <scope>NUCLEOTIDE SEQUENCE</scope>
    <source>
        <strain evidence="1">AT1</strain>
    </source>
</reference>
<name>A0ACC0Q2B7_RHOML</name>
<evidence type="ECO:0000313" key="2">
    <source>
        <dbReference type="Proteomes" id="UP001062846"/>
    </source>
</evidence>
<dbReference type="EMBL" id="CM046388">
    <property type="protein sequence ID" value="KAI8571529.1"/>
    <property type="molecule type" value="Genomic_DNA"/>
</dbReference>
<evidence type="ECO:0000313" key="1">
    <source>
        <dbReference type="EMBL" id="KAI8571529.1"/>
    </source>
</evidence>